<dbReference type="GO" id="GO:0008443">
    <property type="term" value="F:phosphofructokinase activity"/>
    <property type="evidence" value="ECO:0007669"/>
    <property type="project" value="TreeGrafter"/>
</dbReference>
<sequence length="174" mass="19000">MLHLNCKIVTKIITLSNKQGVPVVLDCSGETLKESLNNSEKPCLIKPNLEELSALLHKNVVNEDDTLKKTLTDPLFDDIEWIVVSLGGDGAFVRHGNDFYRVQIPKIKVVNAVGSGDATVAGLCSAIAHEESDDVLLKRANTLGMLNAQEKMTGHINCDRYDELFSKISVSPIA</sequence>
<dbReference type="InterPro" id="IPR011611">
    <property type="entry name" value="PfkB_dom"/>
</dbReference>
<gene>
    <name evidence="2" type="ORF">DIW15_00030</name>
</gene>
<proteinExistence type="predicted"/>
<dbReference type="AlphaFoldDB" id="A0A3D4S2M8"/>
<reference evidence="2 3" key="1">
    <citation type="journal article" date="2018" name="Nat. Biotechnol.">
        <title>A standardized bacterial taxonomy based on genome phylogeny substantially revises the tree of life.</title>
        <authorList>
            <person name="Parks D.H."/>
            <person name="Chuvochina M."/>
            <person name="Waite D.W."/>
            <person name="Rinke C."/>
            <person name="Skarshewski A."/>
            <person name="Chaumeil P.A."/>
            <person name="Hugenholtz P."/>
        </authorList>
    </citation>
    <scope>NUCLEOTIDE SEQUENCE [LARGE SCALE GENOMIC DNA]</scope>
    <source>
        <strain evidence="2">UBA11306</strain>
    </source>
</reference>
<dbReference type="Proteomes" id="UP000262195">
    <property type="component" value="Unassembled WGS sequence"/>
</dbReference>
<dbReference type="SUPFAM" id="SSF53613">
    <property type="entry name" value="Ribokinase-like"/>
    <property type="match status" value="1"/>
</dbReference>
<dbReference type="InterPro" id="IPR029056">
    <property type="entry name" value="Ribokinase-like"/>
</dbReference>
<organism evidence="2 3">
    <name type="scientific">Bavariicoccus seileri</name>
    <dbReference type="NCBI Taxonomy" id="549685"/>
    <lineage>
        <taxon>Bacteria</taxon>
        <taxon>Bacillati</taxon>
        <taxon>Bacillota</taxon>
        <taxon>Bacilli</taxon>
        <taxon>Lactobacillales</taxon>
        <taxon>Enterococcaceae</taxon>
        <taxon>Bavariicoccus</taxon>
    </lineage>
</organism>
<dbReference type="PANTHER" id="PTHR46566:SF5">
    <property type="entry name" value="1-PHOSPHOFRUCTOKINASE"/>
    <property type="match status" value="1"/>
</dbReference>
<dbReference type="PANTHER" id="PTHR46566">
    <property type="entry name" value="1-PHOSPHOFRUCTOKINASE-RELATED"/>
    <property type="match status" value="1"/>
</dbReference>
<dbReference type="STRING" id="1121105.GCA_000421665_01930"/>
<protein>
    <recommendedName>
        <fullName evidence="1">Carbohydrate kinase PfkB domain-containing protein</fullName>
    </recommendedName>
</protein>
<accession>A0A3D4S2M8</accession>
<dbReference type="GO" id="GO:0005829">
    <property type="term" value="C:cytosol"/>
    <property type="evidence" value="ECO:0007669"/>
    <property type="project" value="TreeGrafter"/>
</dbReference>
<feature type="domain" description="Carbohydrate kinase PfkB" evidence="1">
    <location>
        <begin position="4"/>
        <end position="154"/>
    </location>
</feature>
<name>A0A3D4S2M8_9ENTE</name>
<evidence type="ECO:0000259" key="1">
    <source>
        <dbReference type="Pfam" id="PF00294"/>
    </source>
</evidence>
<comment type="caution">
    <text evidence="2">The sequence shown here is derived from an EMBL/GenBank/DDBJ whole genome shotgun (WGS) entry which is preliminary data.</text>
</comment>
<evidence type="ECO:0000313" key="3">
    <source>
        <dbReference type="Proteomes" id="UP000262195"/>
    </source>
</evidence>
<dbReference type="EMBL" id="DQHO01000001">
    <property type="protein sequence ID" value="HCS93083.1"/>
    <property type="molecule type" value="Genomic_DNA"/>
</dbReference>
<dbReference type="Pfam" id="PF00294">
    <property type="entry name" value="PfkB"/>
    <property type="match status" value="1"/>
</dbReference>
<dbReference type="Gene3D" id="3.40.1190.20">
    <property type="match status" value="1"/>
</dbReference>
<evidence type="ECO:0000313" key="2">
    <source>
        <dbReference type="EMBL" id="HCS93083.1"/>
    </source>
</evidence>